<sequence>MSELTDPPDDIAIIGMACRFPSAGDYEAFWRAQRDGRFCVGEVPADRWRWQQHYSTRREDENKTISKWGGFMADIDQFDAALFRISPREAELMDPQQRIMLELAWSCFEDAGYAPASLRGSNTGVYLGVCNFDYKMQVERAPAAIEAHMSTGVHTTLIPNRVSYEFDLRGPSIPFDTACSSSLVALAEAVHALRRGDCGAALVGGVSVLLNPTHFISFSKAGMLSPRGVCRSFDEGADGYVRGEGAGLIMLKPLRQALRDGDKVYGLVKGVAVNHGGKVATVTSPNPFAQARCVEMALRDAALSPAAIGYIEAHGTGTPKGDPIEMNALIRAYASQARAQGVELAARSCAIGSVKTSIGHLEAAAGIAGIIKVLMAFRHVTLPGIPGFAGPHANLAAAAGRFAFSAEPQPWPAPVDRVGIIQPRRAAINNFGFSGVNAHLVLEEYLPAARQELPAQPELIVLSARTDAALRQGAIDLLQVLADGPVPALSDVAFTLQTGRAPFNRRLAVVADSHETLRRELQRHLDGSAVITGANATNNATMTTTGRAVAEVADRAQADAWAREGHLPELARHWVDGGTVDWRLLRAEGSARRVSLPGHPLSPRPYWVTGATGLSALHGRRKAKRAARISKGINQGVNQGADSQGAGLATATSTAPAT</sequence>
<dbReference type="PROSITE" id="PS52004">
    <property type="entry name" value="KS3_2"/>
    <property type="match status" value="1"/>
</dbReference>
<evidence type="ECO:0000256" key="2">
    <source>
        <dbReference type="ARBA" id="ARBA00022553"/>
    </source>
</evidence>
<protein>
    <submittedName>
        <fullName evidence="7">Beta-ketoacyl synthase N-terminal-like domain-containing protein</fullName>
    </submittedName>
</protein>
<dbReference type="SMART" id="SM00825">
    <property type="entry name" value="PKS_KS"/>
    <property type="match status" value="1"/>
</dbReference>
<comment type="similarity">
    <text evidence="4">Belongs to the thiolase-like superfamily. Beta-ketoacyl-ACP synthases family.</text>
</comment>
<dbReference type="InterPro" id="IPR018201">
    <property type="entry name" value="Ketoacyl_synth_AS"/>
</dbReference>
<evidence type="ECO:0000313" key="8">
    <source>
        <dbReference type="Proteomes" id="UP001326110"/>
    </source>
</evidence>
<dbReference type="PANTHER" id="PTHR43775">
    <property type="entry name" value="FATTY ACID SYNTHASE"/>
    <property type="match status" value="1"/>
</dbReference>
<dbReference type="PANTHER" id="PTHR43775:SF37">
    <property type="entry name" value="SI:DKEY-61P9.11"/>
    <property type="match status" value="1"/>
</dbReference>
<dbReference type="InterPro" id="IPR014030">
    <property type="entry name" value="Ketoacyl_synth_N"/>
</dbReference>
<dbReference type="EMBL" id="CP140152">
    <property type="protein sequence ID" value="WQH06623.1"/>
    <property type="molecule type" value="Genomic_DNA"/>
</dbReference>
<keyword evidence="3 4" id="KW-0808">Transferase</keyword>
<keyword evidence="1" id="KW-0596">Phosphopantetheine</keyword>
<dbReference type="Proteomes" id="UP001326110">
    <property type="component" value="Chromosome"/>
</dbReference>
<organism evidence="7 8">
    <name type="scientific">Duganella zoogloeoides</name>
    <dbReference type="NCBI Taxonomy" id="75659"/>
    <lineage>
        <taxon>Bacteria</taxon>
        <taxon>Pseudomonadati</taxon>
        <taxon>Pseudomonadota</taxon>
        <taxon>Betaproteobacteria</taxon>
        <taxon>Burkholderiales</taxon>
        <taxon>Oxalobacteraceae</taxon>
        <taxon>Telluria group</taxon>
        <taxon>Duganella</taxon>
    </lineage>
</organism>
<evidence type="ECO:0000256" key="5">
    <source>
        <dbReference type="SAM" id="MobiDB-lite"/>
    </source>
</evidence>
<feature type="compositionally biased region" description="Polar residues" evidence="5">
    <location>
        <begin position="632"/>
        <end position="642"/>
    </location>
</feature>
<accession>A0ABZ0Y465</accession>
<evidence type="ECO:0000256" key="1">
    <source>
        <dbReference type="ARBA" id="ARBA00022450"/>
    </source>
</evidence>
<keyword evidence="8" id="KW-1185">Reference proteome</keyword>
<evidence type="ECO:0000313" key="7">
    <source>
        <dbReference type="EMBL" id="WQH06623.1"/>
    </source>
</evidence>
<feature type="domain" description="Ketosynthase family 3 (KS3)" evidence="6">
    <location>
        <begin position="8"/>
        <end position="444"/>
    </location>
</feature>
<dbReference type="Pfam" id="PF02801">
    <property type="entry name" value="Ketoacyl-synt_C"/>
    <property type="match status" value="1"/>
</dbReference>
<name>A0ABZ0Y465_9BURK</name>
<dbReference type="InterPro" id="IPR014031">
    <property type="entry name" value="Ketoacyl_synth_C"/>
</dbReference>
<dbReference type="PROSITE" id="PS00606">
    <property type="entry name" value="KS3_1"/>
    <property type="match status" value="1"/>
</dbReference>
<proteinExistence type="inferred from homology"/>
<dbReference type="Pfam" id="PF00109">
    <property type="entry name" value="ketoacyl-synt"/>
    <property type="match status" value="1"/>
</dbReference>
<dbReference type="Gene3D" id="1.10.1240.100">
    <property type="match status" value="1"/>
</dbReference>
<dbReference type="Pfam" id="PF22621">
    <property type="entry name" value="CurL-like_PKS_C"/>
    <property type="match status" value="1"/>
</dbReference>
<dbReference type="InterPro" id="IPR050091">
    <property type="entry name" value="PKS_NRPS_Biosynth_Enz"/>
</dbReference>
<evidence type="ECO:0000256" key="3">
    <source>
        <dbReference type="ARBA" id="ARBA00022679"/>
    </source>
</evidence>
<dbReference type="InterPro" id="IPR016039">
    <property type="entry name" value="Thiolase-like"/>
</dbReference>
<reference evidence="7 8" key="1">
    <citation type="submission" date="2023-11" db="EMBL/GenBank/DDBJ databases">
        <title>MicrobeMod: A computational toolkit for identifying prokaryotic methylation and restriction-modification with nanopore sequencing.</title>
        <authorList>
            <person name="Crits-Christoph A."/>
            <person name="Kang S.C."/>
            <person name="Lee H."/>
            <person name="Ostrov N."/>
        </authorList>
    </citation>
    <scope>NUCLEOTIDE SEQUENCE [LARGE SCALE GENOMIC DNA]</scope>
    <source>
        <strain evidence="7 8">ATCC 25935</strain>
    </source>
</reference>
<dbReference type="CDD" id="cd00833">
    <property type="entry name" value="PKS"/>
    <property type="match status" value="1"/>
</dbReference>
<dbReference type="RefSeq" id="WP_019920628.1">
    <property type="nucleotide sequence ID" value="NZ_CP140152.1"/>
</dbReference>
<evidence type="ECO:0000259" key="6">
    <source>
        <dbReference type="PROSITE" id="PS52004"/>
    </source>
</evidence>
<gene>
    <name evidence="7" type="ORF">SR858_09960</name>
</gene>
<dbReference type="SUPFAM" id="SSF53901">
    <property type="entry name" value="Thiolase-like"/>
    <property type="match status" value="1"/>
</dbReference>
<dbReference type="InterPro" id="IPR020841">
    <property type="entry name" value="PKS_Beta-ketoAc_synthase_dom"/>
</dbReference>
<feature type="region of interest" description="Disordered" evidence="5">
    <location>
        <begin position="630"/>
        <end position="658"/>
    </location>
</feature>
<dbReference type="Gene3D" id="3.40.47.10">
    <property type="match status" value="1"/>
</dbReference>
<evidence type="ECO:0000256" key="4">
    <source>
        <dbReference type="RuleBase" id="RU003694"/>
    </source>
</evidence>
<keyword evidence="2" id="KW-0597">Phosphoprotein</keyword>